<evidence type="ECO:0000256" key="1">
    <source>
        <dbReference type="SAM" id="MobiDB-lite"/>
    </source>
</evidence>
<organism evidence="4">
    <name type="scientific">Candidatus Kentrum eta</name>
    <dbReference type="NCBI Taxonomy" id="2126337"/>
    <lineage>
        <taxon>Bacteria</taxon>
        <taxon>Pseudomonadati</taxon>
        <taxon>Pseudomonadota</taxon>
        <taxon>Gammaproteobacteria</taxon>
        <taxon>Candidatus Kentrum</taxon>
    </lineage>
</organism>
<accession>A0A450UCW6</accession>
<evidence type="ECO:0000259" key="2">
    <source>
        <dbReference type="Pfam" id="PF19192"/>
    </source>
</evidence>
<evidence type="ECO:0000313" key="4">
    <source>
        <dbReference type="EMBL" id="VFJ90213.1"/>
    </source>
</evidence>
<dbReference type="EMBL" id="CAADFI010000008">
    <property type="protein sequence ID" value="VFJ90213.1"/>
    <property type="molecule type" value="Genomic_DNA"/>
</dbReference>
<evidence type="ECO:0000313" key="5">
    <source>
        <dbReference type="EMBL" id="VFJ96572.1"/>
    </source>
</evidence>
<feature type="region of interest" description="Disordered" evidence="1">
    <location>
        <begin position="44"/>
        <end position="73"/>
    </location>
</feature>
<dbReference type="InterPro" id="IPR043834">
    <property type="entry name" value="REC"/>
</dbReference>
<feature type="domain" description="Response receiver" evidence="2">
    <location>
        <begin position="17"/>
        <end position="211"/>
    </location>
</feature>
<dbReference type="AlphaFoldDB" id="A0A450UCW6"/>
<dbReference type="EMBL" id="CAADFG010000007">
    <property type="protein sequence ID" value="VFJ88198.1"/>
    <property type="molecule type" value="Genomic_DNA"/>
</dbReference>
<reference evidence="4" key="1">
    <citation type="submission" date="2019-02" db="EMBL/GenBank/DDBJ databases">
        <authorList>
            <person name="Gruber-Vodicka R. H."/>
            <person name="Seah K. B. B."/>
        </authorList>
    </citation>
    <scope>NUCLEOTIDE SEQUENCE</scope>
    <source>
        <strain evidence="5">BECK_SA2B12</strain>
        <strain evidence="3">BECK_SA2B15</strain>
        <strain evidence="4">BECK_SA2B20</strain>
    </source>
</reference>
<gene>
    <name evidence="3" type="ORF">BECKH772A_GA0070896_1000733</name>
    <name evidence="4" type="ORF">BECKH772B_GA0070898_1000833</name>
    <name evidence="5" type="ORF">BECKH772C_GA0070978_1000733</name>
</gene>
<name>A0A450UCW6_9GAMM</name>
<feature type="compositionally biased region" description="Basic and acidic residues" evidence="1">
    <location>
        <begin position="324"/>
        <end position="342"/>
    </location>
</feature>
<feature type="region of interest" description="Disordered" evidence="1">
    <location>
        <begin position="317"/>
        <end position="345"/>
    </location>
</feature>
<dbReference type="EMBL" id="CAADFJ010000007">
    <property type="protein sequence ID" value="VFJ96572.1"/>
    <property type="molecule type" value="Genomic_DNA"/>
</dbReference>
<sequence>MTEQLFQDVMSETAARFLQSVVVLDDQVICRPPAGTVNTSQALPELQKPGKGSAAKVDDQIPKPKKESDANGNGRHTFELFEVVHGFAARGVVCGTLNPLAENDDKVVKDGILKAGRRADIVILDWQIKGRDKQDDGGEMAMELIDKLVSADNETDMARRRLVVIYTGETLGPVVDRFDNKFKPEGFSDPLPAASNGDPCRQRGGFRVIFLLKHSVGFSELPQKAIEEFARMNTGLLGGAALHGLAAIRENTHRILSRFPAELDGAYLAHRAMTAPPQAAESHIGPLLASELEDVLAGARLEESLNLDAIKQRLKESGAGNAESIEKTLSEGTDKAPPEDISKNQLKKNPHKLTEWISGVSPDEAKNTDERFAALTTLRFPATGEHRMALGTVVREDDDKYWLCVTPACDCVRLKKEQHKLFFLRCRSAKDSDKIHFLIPPETDGAEHIPITVGFKIEDGHHWEFKPDPVKQMVLAEQSGGGRSSYFLTTENEKLHWVAELKPAHARRITHHFASEWSRVGVTEAEWLRRCSDL</sequence>
<dbReference type="Pfam" id="PF19192">
    <property type="entry name" value="Response_reg_2"/>
    <property type="match status" value="1"/>
</dbReference>
<feature type="compositionally biased region" description="Basic and acidic residues" evidence="1">
    <location>
        <begin position="56"/>
        <end position="69"/>
    </location>
</feature>
<proteinExistence type="predicted"/>
<protein>
    <recommendedName>
        <fullName evidence="2">Response receiver domain-containing protein</fullName>
    </recommendedName>
</protein>
<evidence type="ECO:0000313" key="3">
    <source>
        <dbReference type="EMBL" id="VFJ88198.1"/>
    </source>
</evidence>